<evidence type="ECO:0000259" key="3">
    <source>
        <dbReference type="PROSITE" id="PS01180"/>
    </source>
</evidence>
<dbReference type="SMART" id="SM00042">
    <property type="entry name" value="CUB"/>
    <property type="match status" value="1"/>
</dbReference>
<evidence type="ECO:0000256" key="1">
    <source>
        <dbReference type="ARBA" id="ARBA00023157"/>
    </source>
</evidence>
<accession>A0A151NIE9</accession>
<dbReference type="InterPro" id="IPR052129">
    <property type="entry name" value="Spermadhesin-Link_domain"/>
</dbReference>
<dbReference type="STRING" id="8496.A0A151NIE9"/>
<dbReference type="CDD" id="cd00041">
    <property type="entry name" value="CUB"/>
    <property type="match status" value="1"/>
</dbReference>
<evidence type="ECO:0000256" key="2">
    <source>
        <dbReference type="PROSITE-ProRule" id="PRU00059"/>
    </source>
</evidence>
<dbReference type="InterPro" id="IPR035914">
    <property type="entry name" value="Sperma_CUB_dom_sf"/>
</dbReference>
<evidence type="ECO:0000313" key="5">
    <source>
        <dbReference type="Proteomes" id="UP000050525"/>
    </source>
</evidence>
<dbReference type="InterPro" id="IPR000859">
    <property type="entry name" value="CUB_dom"/>
</dbReference>
<gene>
    <name evidence="4" type="primary">OVCH1</name>
    <name evidence="4" type="ORF">Y1Q_0024282</name>
</gene>
<dbReference type="AlphaFoldDB" id="A0A151NIE9"/>
<dbReference type="EMBL" id="AKHW03002956">
    <property type="protein sequence ID" value="KYO36573.1"/>
    <property type="molecule type" value="Genomic_DNA"/>
</dbReference>
<dbReference type="Proteomes" id="UP000050525">
    <property type="component" value="Unassembled WGS sequence"/>
</dbReference>
<feature type="domain" description="CUB" evidence="3">
    <location>
        <begin position="90"/>
        <end position="205"/>
    </location>
</feature>
<dbReference type="SUPFAM" id="SSF49854">
    <property type="entry name" value="Spermadhesin, CUB domain"/>
    <property type="match status" value="1"/>
</dbReference>
<keyword evidence="1" id="KW-1015">Disulfide bond</keyword>
<protein>
    <submittedName>
        <fullName evidence="4">Ovochymase-1</fullName>
    </submittedName>
</protein>
<comment type="caution">
    <text evidence="2">Lacks conserved residue(s) required for the propagation of feature annotation.</text>
</comment>
<proteinExistence type="predicted"/>
<dbReference type="PANTHER" id="PTHR46908">
    <property type="entry name" value="CUBILIN-LIKE PROTEIN"/>
    <property type="match status" value="1"/>
</dbReference>
<comment type="caution">
    <text evidence="4">The sequence shown here is derived from an EMBL/GenBank/DDBJ whole genome shotgun (WGS) entry which is preliminary data.</text>
</comment>
<dbReference type="PROSITE" id="PS01180">
    <property type="entry name" value="CUB"/>
    <property type="match status" value="1"/>
</dbReference>
<dbReference type="Pfam" id="PF00431">
    <property type="entry name" value="CUB"/>
    <property type="match status" value="1"/>
</dbReference>
<reference evidence="4 5" key="1">
    <citation type="journal article" date="2012" name="Genome Biol.">
        <title>Sequencing three crocodilian genomes to illuminate the evolution of archosaurs and amniotes.</title>
        <authorList>
            <person name="St John J.A."/>
            <person name="Braun E.L."/>
            <person name="Isberg S.R."/>
            <person name="Miles L.G."/>
            <person name="Chong A.Y."/>
            <person name="Gongora J."/>
            <person name="Dalzell P."/>
            <person name="Moran C."/>
            <person name="Bed'hom B."/>
            <person name="Abzhanov A."/>
            <person name="Burgess S.C."/>
            <person name="Cooksey A.M."/>
            <person name="Castoe T.A."/>
            <person name="Crawford N.G."/>
            <person name="Densmore L.D."/>
            <person name="Drew J.C."/>
            <person name="Edwards S.V."/>
            <person name="Faircloth B.C."/>
            <person name="Fujita M.K."/>
            <person name="Greenwold M.J."/>
            <person name="Hoffmann F.G."/>
            <person name="Howard J.M."/>
            <person name="Iguchi T."/>
            <person name="Janes D.E."/>
            <person name="Khan S.Y."/>
            <person name="Kohno S."/>
            <person name="de Koning A.J."/>
            <person name="Lance S.L."/>
            <person name="McCarthy F.M."/>
            <person name="McCormack J.E."/>
            <person name="Merchant M.E."/>
            <person name="Peterson D.G."/>
            <person name="Pollock D.D."/>
            <person name="Pourmand N."/>
            <person name="Raney B.J."/>
            <person name="Roessler K.A."/>
            <person name="Sanford J.R."/>
            <person name="Sawyer R.H."/>
            <person name="Schmidt C.J."/>
            <person name="Triplett E.W."/>
            <person name="Tuberville T.D."/>
            <person name="Venegas-Anaya M."/>
            <person name="Howard J.T."/>
            <person name="Jarvis E.D."/>
            <person name="Guillette L.J.Jr."/>
            <person name="Glenn T.C."/>
            <person name="Green R.E."/>
            <person name="Ray D.A."/>
        </authorList>
    </citation>
    <scope>NUCLEOTIDE SEQUENCE [LARGE SCALE GENOMIC DNA]</scope>
    <source>
        <strain evidence="4">KSC_2009_1</strain>
    </source>
</reference>
<organism evidence="4 5">
    <name type="scientific">Alligator mississippiensis</name>
    <name type="common">American alligator</name>
    <dbReference type="NCBI Taxonomy" id="8496"/>
    <lineage>
        <taxon>Eukaryota</taxon>
        <taxon>Metazoa</taxon>
        <taxon>Chordata</taxon>
        <taxon>Craniata</taxon>
        <taxon>Vertebrata</taxon>
        <taxon>Euteleostomi</taxon>
        <taxon>Archelosauria</taxon>
        <taxon>Archosauria</taxon>
        <taxon>Crocodylia</taxon>
        <taxon>Alligatoridae</taxon>
        <taxon>Alligatorinae</taxon>
        <taxon>Alligator</taxon>
    </lineage>
</organism>
<keyword evidence="5" id="KW-1185">Reference proteome</keyword>
<sequence>MLGPQIVRQEHVMHQPIMPDKRVAVAIMKLATPTTFHYNRSQFSVALCTVRLMIHKICQLLQDIMDNNFICLNNPLEVIGGFKAMEFPNCVGALDSAHIPILSPSQATKYVCNPNTTSCHWRIVAPLKSVIRLDFLDFWIEQTLTDCQGQHRVYEGLGTAEQLIAEFCDNTSPYPLKSCGPVLTLTFTPSTDMMVKGFVLVYSFHEIQLGPVLEKPSPDDKGRSWRATDLHDQWMLSSAWCELG</sequence>
<dbReference type="PANTHER" id="PTHR46908:SF4">
    <property type="entry name" value="TUMOR NECROSIS FACTOR-INDUCIBLE GENE 6 PROTEIN"/>
    <property type="match status" value="1"/>
</dbReference>
<name>A0A151NIE9_ALLMI</name>
<dbReference type="Gene3D" id="2.60.120.290">
    <property type="entry name" value="Spermadhesin, CUB domain"/>
    <property type="match status" value="1"/>
</dbReference>
<evidence type="ECO:0000313" key="4">
    <source>
        <dbReference type="EMBL" id="KYO36573.1"/>
    </source>
</evidence>